<dbReference type="OrthoDB" id="5398179at2"/>
<sequence length="120" mass="13184">MNWMMNGRGLSLGLLVTAAIGLAGCNKDDVVTEPGTADPVAATNVDHSHGGWWCVEHGVPEEECPRCDKTLVSEFKEAGDWCDEHDRPESQCFICSPKRAEKFVARYEAKTGHQPPEPTE</sequence>
<gene>
    <name evidence="1" type="ORF">CEE69_27665</name>
</gene>
<evidence type="ECO:0000313" key="1">
    <source>
        <dbReference type="EMBL" id="PHQ32061.1"/>
    </source>
</evidence>
<evidence type="ECO:0000313" key="2">
    <source>
        <dbReference type="Proteomes" id="UP000225740"/>
    </source>
</evidence>
<dbReference type="Proteomes" id="UP000225740">
    <property type="component" value="Unassembled WGS sequence"/>
</dbReference>
<comment type="caution">
    <text evidence="1">The sequence shown here is derived from an EMBL/GenBank/DDBJ whole genome shotgun (WGS) entry which is preliminary data.</text>
</comment>
<accession>A0A2G1VZA2</accession>
<organism evidence="1 2">
    <name type="scientific">Rhodopirellula bahusiensis</name>
    <dbReference type="NCBI Taxonomy" id="2014065"/>
    <lineage>
        <taxon>Bacteria</taxon>
        <taxon>Pseudomonadati</taxon>
        <taxon>Planctomycetota</taxon>
        <taxon>Planctomycetia</taxon>
        <taxon>Pirellulales</taxon>
        <taxon>Pirellulaceae</taxon>
        <taxon>Rhodopirellula</taxon>
    </lineage>
</organism>
<name>A0A2G1VZA2_9BACT</name>
<dbReference type="RefSeq" id="WP_099263827.1">
    <property type="nucleotide sequence ID" value="NZ_NIZW01000033.1"/>
</dbReference>
<keyword evidence="2" id="KW-1185">Reference proteome</keyword>
<dbReference type="GeneID" id="90611654"/>
<dbReference type="EMBL" id="NIZW01000033">
    <property type="protein sequence ID" value="PHQ32061.1"/>
    <property type="molecule type" value="Genomic_DNA"/>
</dbReference>
<reference evidence="1 2" key="1">
    <citation type="submission" date="2017-06" db="EMBL/GenBank/DDBJ databases">
        <title>Description of Rhodopirellula bahusiensis sp. nov.</title>
        <authorList>
            <person name="Kizina J."/>
            <person name="Harder J."/>
        </authorList>
    </citation>
    <scope>NUCLEOTIDE SEQUENCE [LARGE SCALE GENOMIC DNA]</scope>
    <source>
        <strain evidence="1 2">SWK21</strain>
    </source>
</reference>
<protein>
    <submittedName>
        <fullName evidence="1">RND transporter</fullName>
    </submittedName>
</protein>
<dbReference type="AlphaFoldDB" id="A0A2G1VZA2"/>
<proteinExistence type="predicted"/>